<reference evidence="10 11" key="1">
    <citation type="journal article" date="2015" name="Genome Announc.">
        <title>Expanding the biotechnology potential of lactobacilli through comparative genomics of 213 strains and associated genera.</title>
        <authorList>
            <person name="Sun Z."/>
            <person name="Harris H.M."/>
            <person name="McCann A."/>
            <person name="Guo C."/>
            <person name="Argimon S."/>
            <person name="Zhang W."/>
            <person name="Yang X."/>
            <person name="Jeffery I.B."/>
            <person name="Cooney J.C."/>
            <person name="Kagawa T.F."/>
            <person name="Liu W."/>
            <person name="Song Y."/>
            <person name="Salvetti E."/>
            <person name="Wrobel A."/>
            <person name="Rasinkangas P."/>
            <person name="Parkhill J."/>
            <person name="Rea M.C."/>
            <person name="O'Sullivan O."/>
            <person name="Ritari J."/>
            <person name="Douillard F.P."/>
            <person name="Paul Ross R."/>
            <person name="Yang R."/>
            <person name="Briner A.E."/>
            <person name="Felis G.E."/>
            <person name="de Vos W.M."/>
            <person name="Barrangou R."/>
            <person name="Klaenhammer T.R."/>
            <person name="Caufield P.W."/>
            <person name="Cui Y."/>
            <person name="Zhang H."/>
            <person name="O'Toole P.W."/>
        </authorList>
    </citation>
    <scope>NUCLEOTIDE SEQUENCE [LARGE SCALE GENOMIC DNA]</scope>
    <source>
        <strain evidence="10 11">DSM 18793</strain>
    </source>
</reference>
<keyword evidence="7 8" id="KW-0131">Cell cycle</keyword>
<keyword evidence="11" id="KW-1185">Reference proteome</keyword>
<keyword evidence="6 8" id="KW-0472">Membrane</keyword>
<dbReference type="Gene3D" id="3.40.50.10960">
    <property type="match status" value="1"/>
</dbReference>
<dbReference type="PANTHER" id="PTHR37820:SF1">
    <property type="entry name" value="CELL DIVISION PROTEIN FTSQ"/>
    <property type="match status" value="1"/>
</dbReference>
<feature type="transmembrane region" description="Helical" evidence="8">
    <location>
        <begin position="58"/>
        <end position="76"/>
    </location>
</feature>
<keyword evidence="3 8" id="KW-0132">Cell division</keyword>
<dbReference type="PROSITE" id="PS51779">
    <property type="entry name" value="POTRA"/>
    <property type="match status" value="1"/>
</dbReference>
<name>A0A0R1UZ87_9LACO</name>
<dbReference type="GO" id="GO:0043093">
    <property type="term" value="P:FtsZ-dependent cytokinesis"/>
    <property type="evidence" value="ECO:0007669"/>
    <property type="project" value="UniProtKB-UniRule"/>
</dbReference>
<evidence type="ECO:0000256" key="7">
    <source>
        <dbReference type="ARBA" id="ARBA00023306"/>
    </source>
</evidence>
<dbReference type="EMBL" id="AZGC01000014">
    <property type="protein sequence ID" value="KRL96005.1"/>
    <property type="molecule type" value="Genomic_DNA"/>
</dbReference>
<proteinExistence type="inferred from homology"/>
<evidence type="ECO:0000256" key="1">
    <source>
        <dbReference type="ARBA" id="ARBA00004370"/>
    </source>
</evidence>
<evidence type="ECO:0000256" key="6">
    <source>
        <dbReference type="ARBA" id="ARBA00023136"/>
    </source>
</evidence>
<feature type="domain" description="POTRA" evidence="9">
    <location>
        <begin position="80"/>
        <end position="151"/>
    </location>
</feature>
<evidence type="ECO:0000256" key="5">
    <source>
        <dbReference type="ARBA" id="ARBA00022989"/>
    </source>
</evidence>
<dbReference type="PATRIC" id="fig|1423742.4.peg.732"/>
<dbReference type="HAMAP" id="MF_00912">
    <property type="entry name" value="DivIB"/>
    <property type="match status" value="1"/>
</dbReference>
<evidence type="ECO:0000256" key="8">
    <source>
        <dbReference type="HAMAP-Rule" id="MF_00912"/>
    </source>
</evidence>
<dbReference type="InterPro" id="IPR034746">
    <property type="entry name" value="POTRA"/>
</dbReference>
<dbReference type="Pfam" id="PF08478">
    <property type="entry name" value="POTRA_1"/>
    <property type="match status" value="1"/>
</dbReference>
<keyword evidence="4 8" id="KW-0812">Transmembrane</keyword>
<dbReference type="RefSeq" id="WP_056995370.1">
    <property type="nucleotide sequence ID" value="NZ_AZGC01000014.1"/>
</dbReference>
<comment type="caution">
    <text evidence="10">The sequence shown here is derived from an EMBL/GenBank/DDBJ whole genome shotgun (WGS) entry which is preliminary data.</text>
</comment>
<dbReference type="Proteomes" id="UP000051084">
    <property type="component" value="Unassembled WGS sequence"/>
</dbReference>
<protein>
    <recommendedName>
        <fullName evidence="8">Cell division protein DivIB</fullName>
    </recommendedName>
</protein>
<dbReference type="GO" id="GO:0005886">
    <property type="term" value="C:plasma membrane"/>
    <property type="evidence" value="ECO:0007669"/>
    <property type="project" value="UniProtKB-SubCell"/>
</dbReference>
<accession>A0A0R1UZ87</accession>
<evidence type="ECO:0000256" key="3">
    <source>
        <dbReference type="ARBA" id="ARBA00022618"/>
    </source>
</evidence>
<comment type="similarity">
    <text evidence="8">Belongs to the FtsQ/DivIB family. DivIB subfamily.</text>
</comment>
<evidence type="ECO:0000313" key="10">
    <source>
        <dbReference type="EMBL" id="KRL96005.1"/>
    </source>
</evidence>
<evidence type="ECO:0000313" key="11">
    <source>
        <dbReference type="Proteomes" id="UP000051084"/>
    </source>
</evidence>
<dbReference type="OrthoDB" id="1819027at2"/>
<dbReference type="InterPro" id="IPR013685">
    <property type="entry name" value="POTRA_FtsQ_type"/>
</dbReference>
<dbReference type="InterPro" id="IPR026580">
    <property type="entry name" value="DivIB"/>
</dbReference>
<evidence type="ECO:0000259" key="9">
    <source>
        <dbReference type="PROSITE" id="PS51779"/>
    </source>
</evidence>
<comment type="subcellular location">
    <subcellularLocation>
        <location evidence="8">Cell membrane</location>
        <topology evidence="8">Single-pass type II membrane protein</topology>
    </subcellularLocation>
    <subcellularLocation>
        <location evidence="1">Membrane</location>
    </subcellularLocation>
    <text evidence="8">Localizes to the division septum.</text>
</comment>
<dbReference type="STRING" id="417373.GCA_001570685_01061"/>
<keyword evidence="2 8" id="KW-1003">Cell membrane</keyword>
<gene>
    <name evidence="8" type="primary">divIB</name>
    <name evidence="10" type="ORF">FC21_GL000703</name>
</gene>
<dbReference type="InterPro" id="IPR050487">
    <property type="entry name" value="FtsQ_DivIB"/>
</dbReference>
<evidence type="ECO:0000256" key="2">
    <source>
        <dbReference type="ARBA" id="ARBA00022475"/>
    </source>
</evidence>
<organism evidence="10 11">
    <name type="scientific">Limosilactobacillus equigenerosi DSM 18793 = JCM 14505</name>
    <dbReference type="NCBI Taxonomy" id="1423742"/>
    <lineage>
        <taxon>Bacteria</taxon>
        <taxon>Bacillati</taxon>
        <taxon>Bacillota</taxon>
        <taxon>Bacilli</taxon>
        <taxon>Lactobacillales</taxon>
        <taxon>Lactobacillaceae</taxon>
        <taxon>Limosilactobacillus</taxon>
    </lineage>
</organism>
<keyword evidence="5 8" id="KW-1133">Transmembrane helix</keyword>
<dbReference type="PANTHER" id="PTHR37820">
    <property type="entry name" value="CELL DIVISION PROTEIN DIVIB"/>
    <property type="match status" value="1"/>
</dbReference>
<dbReference type="AlphaFoldDB" id="A0A0R1UZ87"/>
<comment type="function">
    <text evidence="8">Cell division protein that may be involved in stabilizing or promoting the assembly of the division complex.</text>
</comment>
<sequence length="286" mass="32662">MVEKSGRKEHERYQGIFRNLSQRTHDADDVNVKKRGADLHQSTPRFTKTLRQGNRERLLSLLIPFSLIFLGAIYVLSPFSKVAQITVAGQQNLTASQVTQATTIKQGDFIWRWYYQRDQISSIARRHNRQIDRVKLELTGPRSLKIVVKEYPIVGLVQQPHGNRYLLASGKYIPAPANPKTFIRYQGYGKHTKLLTKTAQQVGQVSNPIRDGISEIVYSPVAENPERVIIYMNDGNTVYVRLSTLATKLRYYPSITSKMRQKGVVDLQYAAYSYAYGSQQPKANKK</sequence>
<evidence type="ECO:0000256" key="4">
    <source>
        <dbReference type="ARBA" id="ARBA00022692"/>
    </source>
</evidence>
<dbReference type="GO" id="GO:0032153">
    <property type="term" value="C:cell division site"/>
    <property type="evidence" value="ECO:0007669"/>
    <property type="project" value="UniProtKB-UniRule"/>
</dbReference>